<name>A0AAD7NV52_9AGAR</name>
<organism evidence="2 3">
    <name type="scientific">Mycena metata</name>
    <dbReference type="NCBI Taxonomy" id="1033252"/>
    <lineage>
        <taxon>Eukaryota</taxon>
        <taxon>Fungi</taxon>
        <taxon>Dikarya</taxon>
        <taxon>Basidiomycota</taxon>
        <taxon>Agaricomycotina</taxon>
        <taxon>Agaricomycetes</taxon>
        <taxon>Agaricomycetidae</taxon>
        <taxon>Agaricales</taxon>
        <taxon>Marasmiineae</taxon>
        <taxon>Mycenaceae</taxon>
        <taxon>Mycena</taxon>
    </lineage>
</organism>
<feature type="region of interest" description="Disordered" evidence="1">
    <location>
        <begin position="1"/>
        <end position="67"/>
    </location>
</feature>
<evidence type="ECO:0000313" key="3">
    <source>
        <dbReference type="Proteomes" id="UP001215598"/>
    </source>
</evidence>
<dbReference type="Proteomes" id="UP001215598">
    <property type="component" value="Unassembled WGS sequence"/>
</dbReference>
<proteinExistence type="predicted"/>
<gene>
    <name evidence="2" type="ORF">B0H16DRAFT_1449818</name>
</gene>
<dbReference type="EMBL" id="JARKIB010000009">
    <property type="protein sequence ID" value="KAJ7776387.1"/>
    <property type="molecule type" value="Genomic_DNA"/>
</dbReference>
<feature type="compositionally biased region" description="Basic and acidic residues" evidence="1">
    <location>
        <begin position="150"/>
        <end position="170"/>
    </location>
</feature>
<keyword evidence="3" id="KW-1185">Reference proteome</keyword>
<dbReference type="AlphaFoldDB" id="A0AAD7NV52"/>
<comment type="caution">
    <text evidence="2">The sequence shown here is derived from an EMBL/GenBank/DDBJ whole genome shotgun (WGS) entry which is preliminary data.</text>
</comment>
<reference evidence="2" key="1">
    <citation type="submission" date="2023-03" db="EMBL/GenBank/DDBJ databases">
        <title>Massive genome expansion in bonnet fungi (Mycena s.s.) driven by repeated elements and novel gene families across ecological guilds.</title>
        <authorList>
            <consortium name="Lawrence Berkeley National Laboratory"/>
            <person name="Harder C.B."/>
            <person name="Miyauchi S."/>
            <person name="Viragh M."/>
            <person name="Kuo A."/>
            <person name="Thoen E."/>
            <person name="Andreopoulos B."/>
            <person name="Lu D."/>
            <person name="Skrede I."/>
            <person name="Drula E."/>
            <person name="Henrissat B."/>
            <person name="Morin E."/>
            <person name="Kohler A."/>
            <person name="Barry K."/>
            <person name="LaButti K."/>
            <person name="Morin E."/>
            <person name="Salamov A."/>
            <person name="Lipzen A."/>
            <person name="Mereny Z."/>
            <person name="Hegedus B."/>
            <person name="Baldrian P."/>
            <person name="Stursova M."/>
            <person name="Weitz H."/>
            <person name="Taylor A."/>
            <person name="Grigoriev I.V."/>
            <person name="Nagy L.G."/>
            <person name="Martin F."/>
            <person name="Kauserud H."/>
        </authorList>
    </citation>
    <scope>NUCLEOTIDE SEQUENCE</scope>
    <source>
        <strain evidence="2">CBHHK182m</strain>
    </source>
</reference>
<feature type="compositionally biased region" description="Polar residues" evidence="1">
    <location>
        <begin position="1"/>
        <end position="20"/>
    </location>
</feature>
<accession>A0AAD7NV52</accession>
<sequence length="216" mass="24488">MRNDLRWNSSENSRAPATSRGTRREDASKDEVNTAAKAKNGGQKRIHARHYERAPRKWGRGRGTRGSELVARWAQKKIGEPSVWRPGLRGENAHIPMTNPVVKLHHEFHDSPTFFSVRAGDRSLEKEILGSSKLSGEQLRTAHDQPSSKATREKSWKMFLIESRERELGRRVSQSYPRSERGNSAKTSYFEKTAWSSGTSQRALIGGRKKPKPNTT</sequence>
<protein>
    <submittedName>
        <fullName evidence="2">Uncharacterized protein</fullName>
    </submittedName>
</protein>
<feature type="region of interest" description="Disordered" evidence="1">
    <location>
        <begin position="135"/>
        <end position="216"/>
    </location>
</feature>
<evidence type="ECO:0000313" key="2">
    <source>
        <dbReference type="EMBL" id="KAJ7776387.1"/>
    </source>
</evidence>
<evidence type="ECO:0000256" key="1">
    <source>
        <dbReference type="SAM" id="MobiDB-lite"/>
    </source>
</evidence>
<feature type="compositionally biased region" description="Basic residues" evidence="1">
    <location>
        <begin position="207"/>
        <end position="216"/>
    </location>
</feature>
<feature type="compositionally biased region" description="Basic and acidic residues" evidence="1">
    <location>
        <begin position="22"/>
        <end position="32"/>
    </location>
</feature>